<dbReference type="Proteomes" id="UP001141336">
    <property type="component" value="Unassembled WGS sequence"/>
</dbReference>
<evidence type="ECO:0000256" key="3">
    <source>
        <dbReference type="SAM" id="Phobius"/>
    </source>
</evidence>
<accession>A0ABT4INY5</accession>
<feature type="compositionally biased region" description="Low complexity" evidence="2">
    <location>
        <begin position="791"/>
        <end position="806"/>
    </location>
</feature>
<keyword evidence="3" id="KW-1133">Transmembrane helix</keyword>
<evidence type="ECO:0000313" key="5">
    <source>
        <dbReference type="Proteomes" id="UP001141336"/>
    </source>
</evidence>
<proteinExistence type="predicted"/>
<dbReference type="SMART" id="SM00710">
    <property type="entry name" value="PbH1"/>
    <property type="match status" value="5"/>
</dbReference>
<feature type="transmembrane region" description="Helical" evidence="3">
    <location>
        <begin position="1152"/>
        <end position="1170"/>
    </location>
</feature>
<dbReference type="Pfam" id="PF09479">
    <property type="entry name" value="Flg_new"/>
    <property type="match status" value="1"/>
</dbReference>
<comment type="caution">
    <text evidence="4">The sequence shown here is derived from an EMBL/GenBank/DDBJ whole genome shotgun (WGS) entry which is preliminary data.</text>
</comment>
<protein>
    <submittedName>
        <fullName evidence="4">InlB B-repeat-containing protein</fullName>
    </submittedName>
</protein>
<dbReference type="RefSeq" id="WP_268923759.1">
    <property type="nucleotide sequence ID" value="NZ_JAPTGC010000025.1"/>
</dbReference>
<evidence type="ECO:0000313" key="4">
    <source>
        <dbReference type="EMBL" id="MCZ0863492.1"/>
    </source>
</evidence>
<keyword evidence="3" id="KW-0812">Transmembrane</keyword>
<dbReference type="EMBL" id="JAPTGC010000025">
    <property type="protein sequence ID" value="MCZ0863492.1"/>
    <property type="molecule type" value="Genomic_DNA"/>
</dbReference>
<evidence type="ECO:0000256" key="2">
    <source>
        <dbReference type="SAM" id="MobiDB-lite"/>
    </source>
</evidence>
<dbReference type="InterPro" id="IPR006626">
    <property type="entry name" value="PbH1"/>
</dbReference>
<gene>
    <name evidence="4" type="ORF">O0S09_09565</name>
</gene>
<dbReference type="InterPro" id="IPR042229">
    <property type="entry name" value="Listeria/Bacterioides_rpt_sf"/>
</dbReference>
<name>A0ABT4INY5_9EURY</name>
<organism evidence="4 5">
    <name type="scientific">Methanocorpusculum vombati</name>
    <dbReference type="NCBI Taxonomy" id="3002864"/>
    <lineage>
        <taxon>Archaea</taxon>
        <taxon>Methanobacteriati</taxon>
        <taxon>Methanobacteriota</taxon>
        <taxon>Stenosarchaea group</taxon>
        <taxon>Methanomicrobia</taxon>
        <taxon>Methanomicrobiales</taxon>
        <taxon>Methanocorpusculaceae</taxon>
        <taxon>Methanocorpusculum</taxon>
    </lineage>
</organism>
<dbReference type="InterPro" id="IPR011050">
    <property type="entry name" value="Pectin_lyase_fold/virulence"/>
</dbReference>
<dbReference type="InterPro" id="IPR013378">
    <property type="entry name" value="InlB-like_B-rpt"/>
</dbReference>
<keyword evidence="3" id="KW-0472">Membrane</keyword>
<sequence>MSLRRYGADCPNDAAKLMRRGVLALAVLLLACVLMAGAVSAEESSADVSSYAELIQNLSEKKTVINLTTDIAATAPILVNYSVTINGQWHTITADNSSGGFPKTGHGNGCDRHLLCTGKGIAEDKAKVNLTNITFENYNSNGGAWGIQFTNESDTVNTGKYHMITLENVVINGSQGSGITLKSENMTAVNLTIQNSSWGQSIDVEAAADGVNPTWLKVDDQTYTRGLKDLTMISNEGTAKATVYRGDSLQDATHSWFRPDKEAIYGQQRIVWATAEDYATKVESGIFNASVRNSTDSIIDLHTDLSKALSSTYAASGATVTLLKDITLETLLTFDAETITFDGAGKSLILNTGKGTTAITANKNTLKNLTVTAKQDATFGTAINLGESGQLLNSNIDLSNLKSASSSDTGRMSSIAVYLSGKDAVVKGNTITAGNSATSSSQCIVVGATNATIADNRLTTGTAKADPRTDTGHVGETSSGSVAIRISAASVKAEITNNTITSNKGESDTTRNVAFAVDGSSVSGAQVNANNNTITLASHLIQKDLGGYGVVLYLNTESSAEVTANLHSNKVTGSTYVIYADNSSGGSSTTVKGEIFNNNFKDITTAVDNHSAVTLTATALKWNITRASLGSYKAVVTDQTSVAGNYWEWSEGKKSTTGYMTFADAAAATAAGLPVADLHPLVAIGQPVQQTIEIKGNLSIENKTGKSETLTAVFTGGVSADFTWTLGTDGIISLGATTGSSVTYTPIKIGTTNLTVTSDTVSKVVIITVYNTTVPNVDTTVKKEGDKVNLSTTSGSSTSTTSIETSPDNKTATLKTTSGVNITLTYADAGGADVETDSSGNVISVNGTINAMVAVYPKSEAPVSVDMPVPATYALNITLDASKALENGAAIVLPIIDPAINQTVVETITQKNSNHKPLAMITASVSSGTIEQINSNISSNGIELKIIIPKEGKASLGKVKALHIEGNNIKEVTIRVQSTSTEWVITIYGSGFSSYVLVEDTTPSGGGGGGSTTTTSGDGNMDGSYRVLFNDGSSTLSVRTGLSAGDKITAPANPAKDGYTFGGWYKDSACTQGWSFSEGIPGDMTLYAKWTPSSGGQSSSSQQTVSQTGSATAQQTVKATPAATQAQSTSAATPAASGTSASGSTSPAMTQAPAPVLGALLGLLAAGVLIRRRD</sequence>
<reference evidence="4" key="1">
    <citation type="submission" date="2022-12" db="EMBL/GenBank/DDBJ databases">
        <title>Isolation and characterisation of novel Methanocorpusculum spp. from native Australian herbivores indicates the genus is ancestrally host-associated.</title>
        <authorList>
            <person name="Volmer J.G."/>
            <person name="Soo R.M."/>
            <person name="Evans P.N."/>
            <person name="Hoedt E.C."/>
            <person name="Astorga Alsina A.L."/>
            <person name="Woodcroft B.J."/>
            <person name="Tyson G.W."/>
            <person name="Hugenholtz P."/>
            <person name="Morrison M."/>
        </authorList>
    </citation>
    <scope>NUCLEOTIDE SEQUENCE</scope>
    <source>
        <strain evidence="4">CW153</strain>
    </source>
</reference>
<dbReference type="PROSITE" id="PS51257">
    <property type="entry name" value="PROKAR_LIPOPROTEIN"/>
    <property type="match status" value="1"/>
</dbReference>
<feature type="compositionally biased region" description="Low complexity" evidence="2">
    <location>
        <begin position="1093"/>
        <end position="1149"/>
    </location>
</feature>
<feature type="region of interest" description="Disordered" evidence="2">
    <location>
        <begin position="787"/>
        <end position="810"/>
    </location>
</feature>
<feature type="region of interest" description="Disordered" evidence="2">
    <location>
        <begin position="1087"/>
        <end position="1149"/>
    </location>
</feature>
<evidence type="ECO:0000256" key="1">
    <source>
        <dbReference type="ARBA" id="ARBA00004196"/>
    </source>
</evidence>
<dbReference type="NCBIfam" id="TIGR02543">
    <property type="entry name" value="List_Bact_rpt"/>
    <property type="match status" value="1"/>
</dbReference>
<comment type="subcellular location">
    <subcellularLocation>
        <location evidence="1">Cell envelope</location>
    </subcellularLocation>
</comment>
<keyword evidence="5" id="KW-1185">Reference proteome</keyword>
<dbReference type="SUPFAM" id="SSF51126">
    <property type="entry name" value="Pectin lyase-like"/>
    <property type="match status" value="2"/>
</dbReference>
<dbReference type="Gene3D" id="2.60.40.4270">
    <property type="entry name" value="Listeria-Bacteroides repeat domain"/>
    <property type="match status" value="1"/>
</dbReference>